<accession>A0A1V9Y2U8</accession>
<dbReference type="InterPro" id="IPR019034">
    <property type="entry name" value="UPF0390"/>
</dbReference>
<dbReference type="AlphaFoldDB" id="A0A1V9Y2U8"/>
<feature type="region of interest" description="Disordered" evidence="1">
    <location>
        <begin position="53"/>
        <end position="86"/>
    </location>
</feature>
<proteinExistence type="predicted"/>
<dbReference type="Pfam" id="PF09495">
    <property type="entry name" value="DUF2462"/>
    <property type="match status" value="1"/>
</dbReference>
<feature type="compositionally biased region" description="Low complexity" evidence="1">
    <location>
        <begin position="70"/>
        <end position="86"/>
    </location>
</feature>
<protein>
    <submittedName>
        <fullName evidence="2">Uncharacterized protein</fullName>
    </submittedName>
</protein>
<evidence type="ECO:0000256" key="1">
    <source>
        <dbReference type="SAM" id="MobiDB-lite"/>
    </source>
</evidence>
<feature type="compositionally biased region" description="Basic and acidic residues" evidence="1">
    <location>
        <begin position="53"/>
        <end position="69"/>
    </location>
</feature>
<dbReference type="EMBL" id="MNPL01000397">
    <property type="protein sequence ID" value="OQR80059.1"/>
    <property type="molecule type" value="Genomic_DNA"/>
</dbReference>
<evidence type="ECO:0000313" key="3">
    <source>
        <dbReference type="Proteomes" id="UP000192247"/>
    </source>
</evidence>
<dbReference type="Proteomes" id="UP000192247">
    <property type="component" value="Unassembled WGS sequence"/>
</dbReference>
<keyword evidence="3" id="KW-1185">Reference proteome</keyword>
<organism evidence="2 3">
    <name type="scientific">Tropilaelaps mercedesae</name>
    <dbReference type="NCBI Taxonomy" id="418985"/>
    <lineage>
        <taxon>Eukaryota</taxon>
        <taxon>Metazoa</taxon>
        <taxon>Ecdysozoa</taxon>
        <taxon>Arthropoda</taxon>
        <taxon>Chelicerata</taxon>
        <taxon>Arachnida</taxon>
        <taxon>Acari</taxon>
        <taxon>Parasitiformes</taxon>
        <taxon>Mesostigmata</taxon>
        <taxon>Gamasina</taxon>
        <taxon>Dermanyssoidea</taxon>
        <taxon>Laelapidae</taxon>
        <taxon>Tropilaelaps</taxon>
    </lineage>
</organism>
<comment type="caution">
    <text evidence="2">The sequence shown here is derived from an EMBL/GenBank/DDBJ whole genome shotgun (WGS) entry which is preliminary data.</text>
</comment>
<sequence>MSQGKLKVKTKVPKAVRKKTILKRDDRSVPRKAKAITVKQKIKHNLEKNIRAKIEEEMRSRASHGDSKSLSKTQSSGSGHSKNNKK</sequence>
<dbReference type="OrthoDB" id="6261058at2759"/>
<dbReference type="InParanoid" id="A0A1V9Y2U8"/>
<evidence type="ECO:0000313" key="2">
    <source>
        <dbReference type="EMBL" id="OQR80059.1"/>
    </source>
</evidence>
<dbReference type="FunCoup" id="A0A1V9Y2U8">
    <property type="interactions" value="1"/>
</dbReference>
<name>A0A1V9Y2U8_9ACAR</name>
<reference evidence="2 3" key="1">
    <citation type="journal article" date="2017" name="Gigascience">
        <title>Draft genome of the honey bee ectoparasitic mite, Tropilaelaps mercedesae, is shaped by the parasitic life history.</title>
        <authorList>
            <person name="Dong X."/>
            <person name="Armstrong S.D."/>
            <person name="Xia D."/>
            <person name="Makepeace B.L."/>
            <person name="Darby A.C."/>
            <person name="Kadowaki T."/>
        </authorList>
    </citation>
    <scope>NUCLEOTIDE SEQUENCE [LARGE SCALE GENOMIC DNA]</scope>
    <source>
        <strain evidence="2">Wuxi-XJTLU</strain>
    </source>
</reference>
<gene>
    <name evidence="2" type="ORF">BIW11_05319</name>
</gene>